<accession>A0A8S1KFS2</accession>
<feature type="region of interest" description="Disordered" evidence="2">
    <location>
        <begin position="1"/>
        <end position="96"/>
    </location>
</feature>
<dbReference type="InterPro" id="IPR000504">
    <property type="entry name" value="RRM_dom"/>
</dbReference>
<feature type="compositionally biased region" description="Low complexity" evidence="2">
    <location>
        <begin position="18"/>
        <end position="29"/>
    </location>
</feature>
<keyword evidence="5" id="KW-1185">Reference proteome</keyword>
<evidence type="ECO:0000256" key="2">
    <source>
        <dbReference type="SAM" id="MobiDB-lite"/>
    </source>
</evidence>
<evidence type="ECO:0000256" key="1">
    <source>
        <dbReference type="PROSITE-ProRule" id="PRU00176"/>
    </source>
</evidence>
<feature type="domain" description="RRM" evidence="3">
    <location>
        <begin position="98"/>
        <end position="184"/>
    </location>
</feature>
<dbReference type="GO" id="GO:0003723">
    <property type="term" value="F:RNA binding"/>
    <property type="evidence" value="ECO:0007669"/>
    <property type="project" value="UniProtKB-UniRule"/>
</dbReference>
<dbReference type="CDD" id="cd00590">
    <property type="entry name" value="RRM_SF"/>
    <property type="match status" value="1"/>
</dbReference>
<dbReference type="PROSITE" id="PS50102">
    <property type="entry name" value="RRM"/>
    <property type="match status" value="1"/>
</dbReference>
<evidence type="ECO:0000259" key="3">
    <source>
        <dbReference type="PROSITE" id="PS50102"/>
    </source>
</evidence>
<name>A0A8S1KFS2_PARPR</name>
<dbReference type="EMBL" id="CAJJDM010000017">
    <property type="protein sequence ID" value="CAD8053033.1"/>
    <property type="molecule type" value="Genomic_DNA"/>
</dbReference>
<dbReference type="AlphaFoldDB" id="A0A8S1KFS2"/>
<evidence type="ECO:0000313" key="4">
    <source>
        <dbReference type="EMBL" id="CAD8053033.1"/>
    </source>
</evidence>
<sequence length="238" mass="28065">MDQIEYVNLEKKKPQIKQNNQRGRQNNRPNKNDRNRRNQRDNQPFKNQRKQQWRNKDQQRQNRPFQSENRIVATGKRRRQLKQRKFTQRPKAPRNIQPNVIIKGLDPKMTEAGLQEACKDFGPMNMCKLDRDNFGQVKPEGIGLIRFTRVEDAKACVEKLDGVTVQIIGENNNEKVISATFVGDSEQVDNNRNRGVLNITKRPIKKRLEKMNMNKHKYVILNNSKINHLDLLKQVITF</sequence>
<dbReference type="Pfam" id="PF00076">
    <property type="entry name" value="RRM_1"/>
    <property type="match status" value="1"/>
</dbReference>
<proteinExistence type="predicted"/>
<feature type="compositionally biased region" description="Basic residues" evidence="2">
    <location>
        <begin position="75"/>
        <end position="92"/>
    </location>
</feature>
<keyword evidence="1" id="KW-0694">RNA-binding</keyword>
<dbReference type="SMART" id="SM00360">
    <property type="entry name" value="RRM"/>
    <property type="match status" value="1"/>
</dbReference>
<comment type="caution">
    <text evidence="4">The sequence shown here is derived from an EMBL/GenBank/DDBJ whole genome shotgun (WGS) entry which is preliminary data.</text>
</comment>
<evidence type="ECO:0000313" key="5">
    <source>
        <dbReference type="Proteomes" id="UP000688137"/>
    </source>
</evidence>
<feature type="compositionally biased region" description="Basic and acidic residues" evidence="2">
    <location>
        <begin position="30"/>
        <end position="40"/>
    </location>
</feature>
<organism evidence="4 5">
    <name type="scientific">Paramecium primaurelia</name>
    <dbReference type="NCBI Taxonomy" id="5886"/>
    <lineage>
        <taxon>Eukaryota</taxon>
        <taxon>Sar</taxon>
        <taxon>Alveolata</taxon>
        <taxon>Ciliophora</taxon>
        <taxon>Intramacronucleata</taxon>
        <taxon>Oligohymenophorea</taxon>
        <taxon>Peniculida</taxon>
        <taxon>Parameciidae</taxon>
        <taxon>Paramecium</taxon>
    </lineage>
</organism>
<dbReference type="Proteomes" id="UP000688137">
    <property type="component" value="Unassembled WGS sequence"/>
</dbReference>
<gene>
    <name evidence="4" type="ORF">PPRIM_AZ9-3.1.T0200124</name>
</gene>
<reference evidence="4" key="1">
    <citation type="submission" date="2021-01" db="EMBL/GenBank/DDBJ databases">
        <authorList>
            <consortium name="Genoscope - CEA"/>
            <person name="William W."/>
        </authorList>
    </citation>
    <scope>NUCLEOTIDE SEQUENCE</scope>
</reference>
<protein>
    <recommendedName>
        <fullName evidence="3">RRM domain-containing protein</fullName>
    </recommendedName>
</protein>
<dbReference type="OMA" id="RQNRPFQ"/>